<evidence type="ECO:0000313" key="3">
    <source>
        <dbReference type="Proteomes" id="UP000050872"/>
    </source>
</evidence>
<name>A0A0R1QEA1_9LACO</name>
<dbReference type="PATRIC" id="fig|1423770.3.peg.1270"/>
<proteinExistence type="predicted"/>
<evidence type="ECO:0000313" key="2">
    <source>
        <dbReference type="EMBL" id="KRL43120.1"/>
    </source>
</evidence>
<accession>A0A0R1QEA1</accession>
<organism evidence="2 3">
    <name type="scientific">Companilactobacillus mindensis DSM 14500</name>
    <dbReference type="NCBI Taxonomy" id="1423770"/>
    <lineage>
        <taxon>Bacteria</taxon>
        <taxon>Bacillati</taxon>
        <taxon>Bacillota</taxon>
        <taxon>Bacilli</taxon>
        <taxon>Lactobacillales</taxon>
        <taxon>Lactobacillaceae</taxon>
        <taxon>Companilactobacillus</taxon>
    </lineage>
</organism>
<sequence length="59" mass="6780">MWALTLAAVIKHVAIYHSLNHITIDFTHPTGLIGWLFTISLLLTAFDYIYFHLIKAPKK</sequence>
<comment type="caution">
    <text evidence="2">The sequence shown here is derived from an EMBL/GenBank/DDBJ whole genome shotgun (WGS) entry which is preliminary data.</text>
</comment>
<keyword evidence="1" id="KW-1133">Transmembrane helix</keyword>
<reference evidence="2 3" key="1">
    <citation type="journal article" date="2015" name="Genome Announc.">
        <title>Expanding the biotechnology potential of lactobacilli through comparative genomics of 213 strains and associated genera.</title>
        <authorList>
            <person name="Sun Z."/>
            <person name="Harris H.M."/>
            <person name="McCann A."/>
            <person name="Guo C."/>
            <person name="Argimon S."/>
            <person name="Zhang W."/>
            <person name="Yang X."/>
            <person name="Jeffery I.B."/>
            <person name="Cooney J.C."/>
            <person name="Kagawa T.F."/>
            <person name="Liu W."/>
            <person name="Song Y."/>
            <person name="Salvetti E."/>
            <person name="Wrobel A."/>
            <person name="Rasinkangas P."/>
            <person name="Parkhill J."/>
            <person name="Rea M.C."/>
            <person name="O'Sullivan O."/>
            <person name="Ritari J."/>
            <person name="Douillard F.P."/>
            <person name="Paul Ross R."/>
            <person name="Yang R."/>
            <person name="Briner A.E."/>
            <person name="Felis G.E."/>
            <person name="de Vos W.M."/>
            <person name="Barrangou R."/>
            <person name="Klaenhammer T.R."/>
            <person name="Caufield P.W."/>
            <person name="Cui Y."/>
            <person name="Zhang H."/>
            <person name="O'Toole P.W."/>
        </authorList>
    </citation>
    <scope>NUCLEOTIDE SEQUENCE [LARGE SCALE GENOMIC DNA]</scope>
    <source>
        <strain evidence="2 3">DSM 14500</strain>
    </source>
</reference>
<protein>
    <submittedName>
        <fullName evidence="2">Uncharacterized protein</fullName>
    </submittedName>
</protein>
<keyword evidence="1" id="KW-0472">Membrane</keyword>
<keyword evidence="3" id="KW-1185">Reference proteome</keyword>
<keyword evidence="1" id="KW-0812">Transmembrane</keyword>
<evidence type="ECO:0000256" key="1">
    <source>
        <dbReference type="SAM" id="Phobius"/>
    </source>
</evidence>
<dbReference type="Proteomes" id="UP000050872">
    <property type="component" value="Unassembled WGS sequence"/>
</dbReference>
<gene>
    <name evidence="2" type="ORF">FD29_GL001234</name>
</gene>
<dbReference type="AlphaFoldDB" id="A0A0R1QEA1"/>
<feature type="transmembrane region" description="Helical" evidence="1">
    <location>
        <begin position="32"/>
        <end position="51"/>
    </location>
</feature>
<dbReference type="STRING" id="1423770.FD29_GL001234"/>
<dbReference type="EMBL" id="AZEZ01000093">
    <property type="protein sequence ID" value="KRL43120.1"/>
    <property type="molecule type" value="Genomic_DNA"/>
</dbReference>